<dbReference type="EMBL" id="ALPT02000010">
    <property type="protein sequence ID" value="KGA98446.1"/>
    <property type="molecule type" value="Genomic_DNA"/>
</dbReference>
<organism evidence="2 4">
    <name type="scientific">Alkalihalobacillus alcalophilus ATCC 27647 = CGMCC 1.3604</name>
    <dbReference type="NCBI Taxonomy" id="1218173"/>
    <lineage>
        <taxon>Bacteria</taxon>
        <taxon>Bacillati</taxon>
        <taxon>Bacillota</taxon>
        <taxon>Bacilli</taxon>
        <taxon>Bacillales</taxon>
        <taxon>Bacillaceae</taxon>
        <taxon>Alkalihalobacillus</taxon>
    </lineage>
</organism>
<reference evidence="3 5" key="2">
    <citation type="submission" date="2014-01" db="EMBL/GenBank/DDBJ databases">
        <title>Draft genome sequencing of Bacillus alcalophilus CGMCC 1.3604.</title>
        <authorList>
            <person name="Yang J."/>
            <person name="Diao L."/>
            <person name="Yang S."/>
        </authorList>
    </citation>
    <scope>NUCLEOTIDE SEQUENCE [LARGE SCALE GENOMIC DNA]</scope>
    <source>
        <strain evidence="3 5">CGMCC 1.3604</strain>
    </source>
</reference>
<keyword evidence="1" id="KW-0812">Transmembrane</keyword>
<feature type="transmembrane region" description="Helical" evidence="1">
    <location>
        <begin position="35"/>
        <end position="56"/>
    </location>
</feature>
<dbReference type="EMBL" id="JALP01000373">
    <property type="protein sequence ID" value="THG88516.1"/>
    <property type="molecule type" value="Genomic_DNA"/>
</dbReference>
<dbReference type="Proteomes" id="UP000002754">
    <property type="component" value="Unassembled WGS sequence"/>
</dbReference>
<keyword evidence="4" id="KW-1185">Reference proteome</keyword>
<evidence type="ECO:0000313" key="5">
    <source>
        <dbReference type="Proteomes" id="UP000297014"/>
    </source>
</evidence>
<feature type="transmembrane region" description="Helical" evidence="1">
    <location>
        <begin position="229"/>
        <end position="249"/>
    </location>
</feature>
<feature type="transmembrane region" description="Helical" evidence="1">
    <location>
        <begin position="68"/>
        <end position="89"/>
    </location>
</feature>
<evidence type="ECO:0000256" key="1">
    <source>
        <dbReference type="SAM" id="Phobius"/>
    </source>
</evidence>
<dbReference type="InterPro" id="IPR032713">
    <property type="entry name" value="EmrE"/>
</dbReference>
<dbReference type="AlphaFoldDB" id="A0A094WNM2"/>
<feature type="transmembrane region" description="Helical" evidence="1">
    <location>
        <begin position="261"/>
        <end position="282"/>
    </location>
</feature>
<dbReference type="STRING" id="1218173.BALCAV_0204255"/>
<protein>
    <submittedName>
        <fullName evidence="2">Membrane protein</fullName>
    </submittedName>
</protein>
<dbReference type="eggNOG" id="COG0697">
    <property type="taxonomic scope" value="Bacteria"/>
</dbReference>
<evidence type="ECO:0000313" key="2">
    <source>
        <dbReference type="EMBL" id="KGA98446.1"/>
    </source>
</evidence>
<dbReference type="OrthoDB" id="3457556at2"/>
<comment type="caution">
    <text evidence="2">The sequence shown here is derived from an EMBL/GenBank/DDBJ whole genome shotgun (WGS) entry which is preliminary data.</text>
</comment>
<reference evidence="2 4" key="1">
    <citation type="journal article" date="2014" name="Genome Announc.">
        <title>Draft Genome Sequence of Bacillus alcalophilus AV1934, a Classic Alkaliphile Isolated from Human Feces in 1934.</title>
        <authorList>
            <person name="Attie O."/>
            <person name="Jayaprakash A."/>
            <person name="Shah H."/>
            <person name="Paulsen I.T."/>
            <person name="Morino M."/>
            <person name="Takahashi Y."/>
            <person name="Narumi I."/>
            <person name="Sachidanandam R."/>
            <person name="Satoh K."/>
            <person name="Ito M."/>
            <person name="Krulwich T.A."/>
        </authorList>
    </citation>
    <scope>NUCLEOTIDE SEQUENCE [LARGE SCALE GENOMIC DNA]</scope>
    <source>
        <strain evidence="2 4">AV1934</strain>
    </source>
</reference>
<feature type="transmembrane region" description="Helical" evidence="1">
    <location>
        <begin position="158"/>
        <end position="177"/>
    </location>
</feature>
<keyword evidence="1" id="KW-0472">Membrane</keyword>
<dbReference type="RefSeq" id="WP_003323307.1">
    <property type="nucleotide sequence ID" value="NZ_ALPT02000010.1"/>
</dbReference>
<dbReference type="Pfam" id="PF13536">
    <property type="entry name" value="EmrE"/>
    <property type="match status" value="1"/>
</dbReference>
<gene>
    <name evidence="3" type="ORF">AJ85_02685</name>
    <name evidence="2" type="ORF">BALCAV_0204255</name>
</gene>
<dbReference type="Proteomes" id="UP000297014">
    <property type="component" value="Unassembled WGS sequence"/>
</dbReference>
<feature type="transmembrane region" description="Helical" evidence="1">
    <location>
        <begin position="95"/>
        <end position="116"/>
    </location>
</feature>
<accession>A0A094WNM2</accession>
<feature type="transmembrane region" description="Helical" evidence="1">
    <location>
        <begin position="136"/>
        <end position="152"/>
    </location>
</feature>
<evidence type="ECO:0000313" key="4">
    <source>
        <dbReference type="Proteomes" id="UP000002754"/>
    </source>
</evidence>
<name>A0A094WNM2_ALKAL</name>
<proteinExistence type="predicted"/>
<feature type="transmembrane region" description="Helical" evidence="1">
    <location>
        <begin position="198"/>
        <end position="217"/>
    </location>
</feature>
<evidence type="ECO:0000313" key="3">
    <source>
        <dbReference type="EMBL" id="THG88516.1"/>
    </source>
</evidence>
<sequence>MKAIVIGIIASIFFSSTFIINRSIDLEGGSWYYSASLRFLFMIPFLVLIVSLRGGLGPLFAELKKAPIYWLIWSFVGFVLFYAPITYAAAYGPGWLIAGTWQMTIVAGLLLSPLFFMTIEKGGEQLKVRQRIPLKALWPSLIILFGVLMIQLQQSEAITLQLFLLSVIPVTIAAFAYPLGNRKMMEKCQGRLDSFQRVLGMTIASLPWWLLLFSYGFVVEGPPPSHQVLQTFLVALFAGVIATVLFFWATDLVRGDAENLAAVEATQSGAVLFALIGEIILLSGKLPSFGALIGLGCIMAGMIIHSYVTTRNKKPIQKSLPRAN</sequence>
<keyword evidence="1" id="KW-1133">Transmembrane helix</keyword>
<feature type="transmembrane region" description="Helical" evidence="1">
    <location>
        <begin position="288"/>
        <end position="308"/>
    </location>
</feature>